<feature type="region of interest" description="Disordered" evidence="1">
    <location>
        <begin position="295"/>
        <end position="319"/>
    </location>
</feature>
<evidence type="ECO:0000256" key="2">
    <source>
        <dbReference type="SAM" id="Phobius"/>
    </source>
</evidence>
<accession>A0A8H5ASQ2</accession>
<evidence type="ECO:0000313" key="5">
    <source>
        <dbReference type="Proteomes" id="UP000567179"/>
    </source>
</evidence>
<gene>
    <name evidence="4" type="ORF">D9619_010256</name>
</gene>
<feature type="domain" description="DUF6533" evidence="3">
    <location>
        <begin position="26"/>
        <end position="70"/>
    </location>
</feature>
<keyword evidence="2" id="KW-0472">Membrane</keyword>
<feature type="transmembrane region" description="Helical" evidence="2">
    <location>
        <begin position="167"/>
        <end position="189"/>
    </location>
</feature>
<dbReference type="AlphaFoldDB" id="A0A8H5ASQ2"/>
<keyword evidence="2" id="KW-0812">Transmembrane</keyword>
<protein>
    <recommendedName>
        <fullName evidence="3">DUF6533 domain-containing protein</fullName>
    </recommendedName>
</protein>
<name>A0A8H5ASQ2_9AGAR</name>
<keyword evidence="5" id="KW-1185">Reference proteome</keyword>
<feature type="transmembrane region" description="Helical" evidence="2">
    <location>
        <begin position="63"/>
        <end position="85"/>
    </location>
</feature>
<feature type="transmembrane region" description="Helical" evidence="2">
    <location>
        <begin position="97"/>
        <end position="117"/>
    </location>
</feature>
<sequence>MEVSDAHWRVLIARAVHEDVVFRNMISLSASAWLVYECFLTLQDEYQAIWRGSMSRVKALYLSGRYIGLAMQLVNIYFVFGPLSITPVPRQKCLSWFIYLAASAVALLIALDIVLMLRVHALYNRQKKVGALFAFLLSTQVVVVYVCCRKTLPLVPFGPTCDVLDCPHQVIVLMVGVVITHIILLFMAVAKRNLASNASSIIHLIVRDGAWVFALIVSLWVTIVPYSLFMQTSKPHLVFPWPMSFMSVMKAPRTENTQMTNTELEIQLTSCIYMSDGGSVVPVDLINSLSLSAFPTQDSSDPTVSTWEETPSNPSNSRS</sequence>
<reference evidence="4 5" key="1">
    <citation type="journal article" date="2020" name="ISME J.">
        <title>Uncovering the hidden diversity of litter-decomposition mechanisms in mushroom-forming fungi.</title>
        <authorList>
            <person name="Floudas D."/>
            <person name="Bentzer J."/>
            <person name="Ahren D."/>
            <person name="Johansson T."/>
            <person name="Persson P."/>
            <person name="Tunlid A."/>
        </authorList>
    </citation>
    <scope>NUCLEOTIDE SEQUENCE [LARGE SCALE GENOMIC DNA]</scope>
    <source>
        <strain evidence="4 5">CBS 101986</strain>
    </source>
</reference>
<comment type="caution">
    <text evidence="4">The sequence shown here is derived from an EMBL/GenBank/DDBJ whole genome shotgun (WGS) entry which is preliminary data.</text>
</comment>
<dbReference type="Proteomes" id="UP000567179">
    <property type="component" value="Unassembled WGS sequence"/>
</dbReference>
<evidence type="ECO:0000256" key="1">
    <source>
        <dbReference type="SAM" id="MobiDB-lite"/>
    </source>
</evidence>
<evidence type="ECO:0000259" key="3">
    <source>
        <dbReference type="Pfam" id="PF20151"/>
    </source>
</evidence>
<evidence type="ECO:0000313" key="4">
    <source>
        <dbReference type="EMBL" id="KAF5310218.1"/>
    </source>
</evidence>
<feature type="transmembrane region" description="Helical" evidence="2">
    <location>
        <begin position="129"/>
        <end position="147"/>
    </location>
</feature>
<dbReference type="OrthoDB" id="3206101at2759"/>
<feature type="transmembrane region" description="Helical" evidence="2">
    <location>
        <begin position="20"/>
        <end position="42"/>
    </location>
</feature>
<dbReference type="EMBL" id="JAACJJ010000058">
    <property type="protein sequence ID" value="KAF5310218.1"/>
    <property type="molecule type" value="Genomic_DNA"/>
</dbReference>
<dbReference type="Pfam" id="PF20151">
    <property type="entry name" value="DUF6533"/>
    <property type="match status" value="1"/>
</dbReference>
<organism evidence="4 5">
    <name type="scientific">Psilocybe cf. subviscida</name>
    <dbReference type="NCBI Taxonomy" id="2480587"/>
    <lineage>
        <taxon>Eukaryota</taxon>
        <taxon>Fungi</taxon>
        <taxon>Dikarya</taxon>
        <taxon>Basidiomycota</taxon>
        <taxon>Agaricomycotina</taxon>
        <taxon>Agaricomycetes</taxon>
        <taxon>Agaricomycetidae</taxon>
        <taxon>Agaricales</taxon>
        <taxon>Agaricineae</taxon>
        <taxon>Strophariaceae</taxon>
        <taxon>Psilocybe</taxon>
    </lineage>
</organism>
<keyword evidence="2" id="KW-1133">Transmembrane helix</keyword>
<proteinExistence type="predicted"/>
<dbReference type="InterPro" id="IPR045340">
    <property type="entry name" value="DUF6533"/>
</dbReference>
<feature type="transmembrane region" description="Helical" evidence="2">
    <location>
        <begin position="210"/>
        <end position="229"/>
    </location>
</feature>